<comment type="caution">
    <text evidence="2">The sequence shown here is derived from an EMBL/GenBank/DDBJ whole genome shotgun (WGS) entry which is preliminary data.</text>
</comment>
<protein>
    <submittedName>
        <fullName evidence="2">Uncharacterized protein</fullName>
    </submittedName>
</protein>
<feature type="region of interest" description="Disordered" evidence="1">
    <location>
        <begin position="1"/>
        <end position="21"/>
    </location>
</feature>
<evidence type="ECO:0000313" key="3">
    <source>
        <dbReference type="Proteomes" id="UP000432015"/>
    </source>
</evidence>
<proteinExistence type="predicted"/>
<evidence type="ECO:0000313" key="2">
    <source>
        <dbReference type="EMBL" id="MUN42285.1"/>
    </source>
</evidence>
<evidence type="ECO:0000256" key="1">
    <source>
        <dbReference type="SAM" id="MobiDB-lite"/>
    </source>
</evidence>
<reference evidence="2 3" key="1">
    <citation type="submission" date="2019-11" db="EMBL/GenBank/DDBJ databases">
        <authorList>
            <person name="Cao P."/>
        </authorList>
    </citation>
    <scope>NUCLEOTIDE SEQUENCE [LARGE SCALE GENOMIC DNA]</scope>
    <source>
        <strain evidence="2 3">NEAU-AAG5</strain>
    </source>
</reference>
<sequence length="149" mass="16498">MTDQAPPAPPEAAPRPRPPAGRARWVRGSLVAAALLLGVVVLGVDSWGASIDEPAASVRQPKAEGSVRYFVTVQDNRSRILHRHRYYDLLVGMIVSGRRDPSYGHWVRLDWGSSERPAIKNAQWDRTGVRVAFTSGHEVFVPARRFPGH</sequence>
<name>A0A7K1LDM3_9ACTN</name>
<dbReference type="AlphaFoldDB" id="A0A7K1LDM3"/>
<organism evidence="2 3">
    <name type="scientific">Actinomadura litoris</name>
    <dbReference type="NCBI Taxonomy" id="2678616"/>
    <lineage>
        <taxon>Bacteria</taxon>
        <taxon>Bacillati</taxon>
        <taxon>Actinomycetota</taxon>
        <taxon>Actinomycetes</taxon>
        <taxon>Streptosporangiales</taxon>
        <taxon>Thermomonosporaceae</taxon>
        <taxon>Actinomadura</taxon>
    </lineage>
</organism>
<dbReference type="EMBL" id="WOFH01000019">
    <property type="protein sequence ID" value="MUN42285.1"/>
    <property type="molecule type" value="Genomic_DNA"/>
</dbReference>
<dbReference type="Proteomes" id="UP000432015">
    <property type="component" value="Unassembled WGS sequence"/>
</dbReference>
<dbReference type="RefSeq" id="WP_156221810.1">
    <property type="nucleotide sequence ID" value="NZ_WOFH01000019.1"/>
</dbReference>
<gene>
    <name evidence="2" type="ORF">GNZ18_37715</name>
</gene>
<accession>A0A7K1LDM3</accession>
<feature type="compositionally biased region" description="Pro residues" evidence="1">
    <location>
        <begin position="1"/>
        <end position="19"/>
    </location>
</feature>
<keyword evidence="3" id="KW-1185">Reference proteome</keyword>